<dbReference type="GO" id="GO:0006011">
    <property type="term" value="P:UDP-alpha-D-glucose metabolic process"/>
    <property type="evidence" value="ECO:0007669"/>
    <property type="project" value="UniProtKB-UniRule"/>
</dbReference>
<dbReference type="InterPro" id="IPR029044">
    <property type="entry name" value="Nucleotide-diphossugar_trans"/>
</dbReference>
<dbReference type="EC" id="2.7.7.9" evidence="2 5"/>
<dbReference type="AlphaFoldDB" id="A0A836CA96"/>
<feature type="binding site" evidence="7">
    <location>
        <position position="141"/>
    </location>
    <ligand>
        <name>UTP</name>
        <dbReference type="ChEBI" id="CHEBI:46398"/>
    </ligand>
</feature>
<dbReference type="EMBL" id="JAFCMP010000516">
    <property type="protein sequence ID" value="KAG5178344.1"/>
    <property type="molecule type" value="Genomic_DNA"/>
</dbReference>
<evidence type="ECO:0000256" key="5">
    <source>
        <dbReference type="PIRNR" id="PIRNR000806"/>
    </source>
</evidence>
<dbReference type="FunFam" id="2.160.10.10:FF:000001">
    <property type="entry name" value="UTP--glucose-1-phosphate uridylyltransferase"/>
    <property type="match status" value="1"/>
</dbReference>
<keyword evidence="3 5" id="KW-0808">Transferase</keyword>
<feature type="binding site" evidence="7">
    <location>
        <position position="204"/>
    </location>
    <ligand>
        <name>UTP</name>
        <dbReference type="ChEBI" id="CHEBI:46398"/>
    </ligand>
</feature>
<dbReference type="InterPro" id="IPR002618">
    <property type="entry name" value="UDPGP_fam"/>
</dbReference>
<proteinExistence type="inferred from homology"/>
<keyword evidence="10" id="KW-1185">Reference proteome</keyword>
<dbReference type="InterPro" id="IPR016267">
    <property type="entry name" value="UDPGP_trans"/>
</dbReference>
<feature type="binding site" evidence="6">
    <location>
        <position position="236"/>
    </location>
    <ligand>
        <name>substrate</name>
    </ligand>
</feature>
<comment type="caution">
    <text evidence="9">The sequence shown here is derived from an EMBL/GenBank/DDBJ whole genome shotgun (WGS) entry which is preliminary data.</text>
</comment>
<evidence type="ECO:0000256" key="3">
    <source>
        <dbReference type="ARBA" id="ARBA00022679"/>
    </source>
</evidence>
<comment type="similarity">
    <text evidence="1 5">Belongs to the UDPGP type 1 family.</text>
</comment>
<feature type="binding site" evidence="7">
    <location>
        <position position="408"/>
    </location>
    <ligand>
        <name>UTP</name>
        <dbReference type="ChEBI" id="CHEBI:46398"/>
    </ligand>
</feature>
<protein>
    <recommendedName>
        <fullName evidence="2 5">UTP--glucose-1-phosphate uridylyltransferase</fullName>
        <ecNumber evidence="2 5">2.7.7.9</ecNumber>
    </recommendedName>
</protein>
<evidence type="ECO:0000256" key="8">
    <source>
        <dbReference type="SAM" id="MobiDB-lite"/>
    </source>
</evidence>
<dbReference type="Gene3D" id="3.90.550.10">
    <property type="entry name" value="Spore Coat Polysaccharide Biosynthesis Protein SpsA, Chain A"/>
    <property type="match status" value="1"/>
</dbReference>
<gene>
    <name evidence="9" type="ORF">JKP88DRAFT_270571</name>
</gene>
<dbReference type="PANTHER" id="PTHR43511">
    <property type="match status" value="1"/>
</dbReference>
<dbReference type="Gene3D" id="2.160.10.10">
    <property type="entry name" value="Hexapeptide repeat proteins"/>
    <property type="match status" value="1"/>
</dbReference>
<evidence type="ECO:0000313" key="9">
    <source>
        <dbReference type="EMBL" id="KAG5178344.1"/>
    </source>
</evidence>
<keyword evidence="4 5" id="KW-0548">Nucleotidyltransferase</keyword>
<sequence length="521" mass="58209">MWYSGRATASGADPVDQPPLRRRNTGSKQTAGLALDSLLHFRPTHTSVEDNMREALHMLDILPPDQRKGFMQLFSAHCQTRSCPAIVPAKVQHPPPEMLINLEDIPECPGDQALRHELLDKVVILKLNGGLGTSMGCKFPKSAIEVRSDLSFLDLTVRQVEYLNSMYGVDVPLVLMNSFKTHETTAKIIRKYRMHNLTIHTFMQSCYPRVIKDTLQPMPAGSFSQESQEEWYPPGHGDVYQTLYSSGLLENLINQGKEYVFISNVDNLGATIDLRLLYHVVDSEADFALEVVQSTRADNEGGLLVGYGDVVKPKLLELSQLSKDVLDDFKKRFNLFNTNNIWANLRAIQRLVAKDELHLDVAVHERVVSGTRTIQLETFAGGAMWCFAAHGHKVLACTVPRSRYLPVKSTSDLFLVQSNLYSIKHGNLVMSPERPFRMTPLIKLGQEFSHVEDFLVRIPHGVPNIIELDHLTVAGDVTFGTNITLKGTVIIVANEGSIIMIPDGTVLKDKVVTGNLRILDH</sequence>
<dbReference type="Pfam" id="PF01704">
    <property type="entry name" value="UDPGP"/>
    <property type="match status" value="1"/>
</dbReference>
<dbReference type="SUPFAM" id="SSF53448">
    <property type="entry name" value="Nucleotide-diphospho-sugar transferases"/>
    <property type="match status" value="1"/>
</dbReference>
<accession>A0A836CA96</accession>
<feature type="binding site" evidence="7">
    <location>
        <position position="266"/>
    </location>
    <ligand>
        <name>UTP</name>
        <dbReference type="ChEBI" id="CHEBI:46398"/>
    </ligand>
</feature>
<name>A0A836CA96_9STRA</name>
<evidence type="ECO:0000256" key="6">
    <source>
        <dbReference type="PIRSR" id="PIRSR000806-1"/>
    </source>
</evidence>
<comment type="catalytic activity">
    <reaction evidence="5">
        <text>alpha-D-glucose 1-phosphate + UTP + H(+) = UDP-alpha-D-glucose + diphosphate</text>
        <dbReference type="Rhea" id="RHEA:19889"/>
        <dbReference type="ChEBI" id="CHEBI:15378"/>
        <dbReference type="ChEBI" id="CHEBI:33019"/>
        <dbReference type="ChEBI" id="CHEBI:46398"/>
        <dbReference type="ChEBI" id="CHEBI:58601"/>
        <dbReference type="ChEBI" id="CHEBI:58885"/>
        <dbReference type="EC" id="2.7.7.9"/>
    </reaction>
</comment>
<dbReference type="PIRSF" id="PIRSF000806">
    <property type="entry name" value="UDPGP"/>
    <property type="match status" value="1"/>
</dbReference>
<evidence type="ECO:0000313" key="10">
    <source>
        <dbReference type="Proteomes" id="UP000664859"/>
    </source>
</evidence>
<organism evidence="9 10">
    <name type="scientific">Tribonema minus</name>
    <dbReference type="NCBI Taxonomy" id="303371"/>
    <lineage>
        <taxon>Eukaryota</taxon>
        <taxon>Sar</taxon>
        <taxon>Stramenopiles</taxon>
        <taxon>Ochrophyta</taxon>
        <taxon>PX clade</taxon>
        <taxon>Xanthophyceae</taxon>
        <taxon>Tribonematales</taxon>
        <taxon>Tribonemataceae</taxon>
        <taxon>Tribonema</taxon>
    </lineage>
</organism>
<evidence type="ECO:0000256" key="4">
    <source>
        <dbReference type="ARBA" id="ARBA00022695"/>
    </source>
</evidence>
<dbReference type="Proteomes" id="UP000664859">
    <property type="component" value="Unassembled WGS sequence"/>
</dbReference>
<evidence type="ECO:0000256" key="2">
    <source>
        <dbReference type="ARBA" id="ARBA00012415"/>
    </source>
</evidence>
<evidence type="ECO:0000256" key="1">
    <source>
        <dbReference type="ARBA" id="ARBA00010401"/>
    </source>
</evidence>
<dbReference type="GO" id="GO:0003983">
    <property type="term" value="F:UTP:glucose-1-phosphate uridylyltransferase activity"/>
    <property type="evidence" value="ECO:0007669"/>
    <property type="project" value="UniProtKB-EC"/>
</dbReference>
<evidence type="ECO:0000256" key="7">
    <source>
        <dbReference type="PIRSR" id="PIRSR000806-2"/>
    </source>
</evidence>
<dbReference type="CDD" id="cd00897">
    <property type="entry name" value="UGPase_euk"/>
    <property type="match status" value="1"/>
</dbReference>
<feature type="region of interest" description="Disordered" evidence="8">
    <location>
        <begin position="1"/>
        <end position="29"/>
    </location>
</feature>
<dbReference type="OrthoDB" id="932129at2759"/>
<dbReference type="FunFam" id="3.90.550.10:FF:000002">
    <property type="entry name" value="UTP--glucose-1-phosphate uridylyltransferase"/>
    <property type="match status" value="1"/>
</dbReference>
<feature type="binding site" evidence="7">
    <location>
        <position position="235"/>
    </location>
    <ligand>
        <name>UTP</name>
        <dbReference type="ChEBI" id="CHEBI:46398"/>
    </ligand>
</feature>
<reference evidence="9" key="1">
    <citation type="submission" date="2021-02" db="EMBL/GenBank/DDBJ databases">
        <title>First Annotated Genome of the Yellow-green Alga Tribonema minus.</title>
        <authorList>
            <person name="Mahan K.M."/>
        </authorList>
    </citation>
    <scope>NUCLEOTIDE SEQUENCE</scope>
    <source>
        <strain evidence="9">UTEX B ZZ1240</strain>
    </source>
</reference>